<protein>
    <submittedName>
        <fullName evidence="2">Protein of uncharacterized function (DUF3180)</fullName>
    </submittedName>
</protein>
<sequence>MTRKPELTPTTGRQVVVATLAGAVVGWMILSIFDLLNVFPPVAPWSLSVLLVLLGVAAIVYARALPKRLEQRRVPALEAVRAMVMAKSLIATGALLAGGHAVYVGRWVALMAAELPATRVWHGLATIVAAAFCAWGGWVLERACMIDGDGSDAESGEDQEASEAA</sequence>
<name>A0A448MVH4_9ACTN</name>
<dbReference type="GeneID" id="64405911"/>
<gene>
    <name evidence="2" type="ORF">NCTC12967_00415</name>
</gene>
<feature type="transmembrane region" description="Helical" evidence="1">
    <location>
        <begin position="84"/>
        <end position="108"/>
    </location>
</feature>
<accession>A0A448MVH4</accession>
<feature type="transmembrane region" description="Helical" evidence="1">
    <location>
        <begin position="120"/>
        <end position="140"/>
    </location>
</feature>
<keyword evidence="1" id="KW-1133">Transmembrane helix</keyword>
<feature type="transmembrane region" description="Helical" evidence="1">
    <location>
        <begin position="12"/>
        <end position="33"/>
    </location>
</feature>
<dbReference type="EMBL" id="LR134406">
    <property type="protein sequence ID" value="VEH69151.1"/>
    <property type="molecule type" value="Genomic_DNA"/>
</dbReference>
<reference evidence="2 3" key="1">
    <citation type="submission" date="2018-12" db="EMBL/GenBank/DDBJ databases">
        <authorList>
            <consortium name="Pathogen Informatics"/>
        </authorList>
    </citation>
    <scope>NUCLEOTIDE SEQUENCE [LARGE SCALE GENOMIC DNA]</scope>
    <source>
        <strain evidence="2 3">NCTC12967</strain>
    </source>
</reference>
<keyword evidence="3" id="KW-1185">Reference proteome</keyword>
<evidence type="ECO:0000256" key="1">
    <source>
        <dbReference type="SAM" id="Phobius"/>
    </source>
</evidence>
<evidence type="ECO:0000313" key="3">
    <source>
        <dbReference type="Proteomes" id="UP000273044"/>
    </source>
</evidence>
<dbReference type="RefSeq" id="WP_061787210.1">
    <property type="nucleotide sequence ID" value="NZ_LR134406.1"/>
</dbReference>
<dbReference type="AlphaFoldDB" id="A0A448MVH4"/>
<organism evidence="2 3">
    <name type="scientific">Arachnia propionica</name>
    <dbReference type="NCBI Taxonomy" id="1750"/>
    <lineage>
        <taxon>Bacteria</taxon>
        <taxon>Bacillati</taxon>
        <taxon>Actinomycetota</taxon>
        <taxon>Actinomycetes</taxon>
        <taxon>Propionibacteriales</taxon>
        <taxon>Propionibacteriaceae</taxon>
        <taxon>Arachnia</taxon>
    </lineage>
</organism>
<dbReference type="InterPro" id="IPR021517">
    <property type="entry name" value="DUF3180"/>
</dbReference>
<evidence type="ECO:0000313" key="2">
    <source>
        <dbReference type="EMBL" id="VEH69151.1"/>
    </source>
</evidence>
<dbReference type="Proteomes" id="UP000273044">
    <property type="component" value="Chromosome"/>
</dbReference>
<keyword evidence="1" id="KW-0812">Transmembrane</keyword>
<feature type="transmembrane region" description="Helical" evidence="1">
    <location>
        <begin position="45"/>
        <end position="64"/>
    </location>
</feature>
<keyword evidence="1" id="KW-0472">Membrane</keyword>
<dbReference type="Pfam" id="PF11377">
    <property type="entry name" value="DUF3180"/>
    <property type="match status" value="1"/>
</dbReference>
<proteinExistence type="predicted"/>